<reference evidence="1" key="1">
    <citation type="submission" date="2017-05" db="UniProtKB">
        <authorList>
            <consortium name="EnsemblMetazoa"/>
        </authorList>
    </citation>
    <scope>IDENTIFICATION</scope>
</reference>
<organism evidence="1">
    <name type="scientific">Amphimedon queenslandica</name>
    <name type="common">Sponge</name>
    <dbReference type="NCBI Taxonomy" id="400682"/>
    <lineage>
        <taxon>Eukaryota</taxon>
        <taxon>Metazoa</taxon>
        <taxon>Porifera</taxon>
        <taxon>Demospongiae</taxon>
        <taxon>Heteroscleromorpha</taxon>
        <taxon>Haplosclerida</taxon>
        <taxon>Niphatidae</taxon>
        <taxon>Amphimedon</taxon>
    </lineage>
</organism>
<dbReference type="InParanoid" id="A0A1X7VBZ1"/>
<name>A0A1X7VBZ1_AMPQE</name>
<evidence type="ECO:0000313" key="1">
    <source>
        <dbReference type="EnsemblMetazoa" id="Aqu2.1.37541_001"/>
    </source>
</evidence>
<dbReference type="EnsemblMetazoa" id="Aqu2.1.37541_001">
    <property type="protein sequence ID" value="Aqu2.1.37541_001"/>
    <property type="gene ID" value="Aqu2.1.37541"/>
</dbReference>
<protein>
    <submittedName>
        <fullName evidence="1">Uncharacterized protein</fullName>
    </submittedName>
</protein>
<sequence length="51" mass="5902">MPSVCLDIRMLFQDQSALLCLCSLLPSKSRHIHQIFARSRSVYLPCARLWP</sequence>
<proteinExistence type="predicted"/>
<dbReference type="AlphaFoldDB" id="A0A1X7VBZ1"/>
<accession>A0A1X7VBZ1</accession>